<dbReference type="RefSeq" id="WP_095680444.1">
    <property type="nucleotide sequence ID" value="NZ_CP016768.2"/>
</dbReference>
<evidence type="ECO:0000256" key="2">
    <source>
        <dbReference type="ARBA" id="ARBA00023002"/>
    </source>
</evidence>
<dbReference type="Pfam" id="PF00106">
    <property type="entry name" value="adh_short"/>
    <property type="match status" value="1"/>
</dbReference>
<comment type="similarity">
    <text evidence="1">Belongs to the short-chain dehydrogenases/reductases (SDR) family.</text>
</comment>
<reference evidence="4" key="1">
    <citation type="submission" date="2016-10" db="EMBL/GenBank/DDBJ databases">
        <title>High microdiversification within the ubiquitous acI lineage of Actinobacteria.</title>
        <authorList>
            <person name="Neuenschwander S.M."/>
            <person name="Salcher M."/>
            <person name="Ghai R."/>
            <person name="Pernthaler J."/>
        </authorList>
    </citation>
    <scope>NUCLEOTIDE SEQUENCE [LARGE SCALE GENOMIC DNA]</scope>
</reference>
<dbReference type="PANTHER" id="PTHR24320">
    <property type="entry name" value="RETINOL DEHYDROGENASE"/>
    <property type="match status" value="1"/>
</dbReference>
<organism evidence="3 4">
    <name type="scientific">Candidatus Nanopelagicus limnae</name>
    <dbReference type="NCBI Taxonomy" id="1884634"/>
    <lineage>
        <taxon>Bacteria</taxon>
        <taxon>Bacillati</taxon>
        <taxon>Actinomycetota</taxon>
        <taxon>Actinomycetes</taxon>
        <taxon>Candidatus Nanopelagicales</taxon>
        <taxon>Candidatus Nanopelagicaceae</taxon>
        <taxon>Candidatus Nanopelagicus</taxon>
    </lineage>
</organism>
<keyword evidence="4" id="KW-1185">Reference proteome</keyword>
<sequence length="310" mass="33692">MSKVLTFPDNWNASDIPDLTGKRYLITGATSGIGLAAATELARRNAHVVITARSAEKARDALKKIGPGLVDYILLDLTDLESVKRAAARVDRPFDVVVLNAGVMATPFTKTVDGFELQMGTNHLGHFAFAGLIKNQIKDRLVVVSSFAHKMGSFGDNTLDSIKNICLGVGKYQKWQVYGASKLANLLFVSELERLRIQNNWSFIPLAVHPGYSDTNLQAVASQMRGAAAEEKITMMINKVLAQPASQGALPTLAACVYPDLIGASFIGPNGFLEMRGTPKLTRARALAYDQVLAKNLWQVSEELTKVSWS</sequence>
<dbReference type="InterPro" id="IPR036291">
    <property type="entry name" value="NAD(P)-bd_dom_sf"/>
</dbReference>
<evidence type="ECO:0000313" key="3">
    <source>
        <dbReference type="EMBL" id="ASY09141.2"/>
    </source>
</evidence>
<protein>
    <submittedName>
        <fullName evidence="3">Dehydrogenase</fullName>
    </submittedName>
</protein>
<dbReference type="KEGG" id="abam:B1s21122_02085"/>
<evidence type="ECO:0000256" key="1">
    <source>
        <dbReference type="ARBA" id="ARBA00006484"/>
    </source>
</evidence>
<dbReference type="OrthoDB" id="4577644at2"/>
<dbReference type="InterPro" id="IPR002347">
    <property type="entry name" value="SDR_fam"/>
</dbReference>
<dbReference type="Proteomes" id="UP000217153">
    <property type="component" value="Chromosome"/>
</dbReference>
<dbReference type="PANTHER" id="PTHR24320:SF148">
    <property type="entry name" value="NAD(P)-BINDING ROSSMANN-FOLD SUPERFAMILY PROTEIN"/>
    <property type="match status" value="1"/>
</dbReference>
<dbReference type="AlphaFoldDB" id="A0A249JX87"/>
<dbReference type="Gene3D" id="3.40.50.720">
    <property type="entry name" value="NAD(P)-binding Rossmann-like Domain"/>
    <property type="match status" value="1"/>
</dbReference>
<dbReference type="EMBL" id="CP016768">
    <property type="protein sequence ID" value="ASY09141.2"/>
    <property type="molecule type" value="Genomic_DNA"/>
</dbReference>
<keyword evidence="2" id="KW-0560">Oxidoreductase</keyword>
<dbReference type="PRINTS" id="PR00081">
    <property type="entry name" value="GDHRDH"/>
</dbReference>
<evidence type="ECO:0000313" key="4">
    <source>
        <dbReference type="Proteomes" id="UP000217153"/>
    </source>
</evidence>
<gene>
    <name evidence="3" type="ORF">B1s21122_02085</name>
</gene>
<accession>A0A249JX87</accession>
<proteinExistence type="inferred from homology"/>
<dbReference type="GO" id="GO:0016491">
    <property type="term" value="F:oxidoreductase activity"/>
    <property type="evidence" value="ECO:0007669"/>
    <property type="project" value="UniProtKB-KW"/>
</dbReference>
<dbReference type="SUPFAM" id="SSF51735">
    <property type="entry name" value="NAD(P)-binding Rossmann-fold domains"/>
    <property type="match status" value="1"/>
</dbReference>
<dbReference type="NCBIfam" id="NF004846">
    <property type="entry name" value="PRK06197.1"/>
    <property type="match status" value="1"/>
</dbReference>
<name>A0A249JX87_9ACTN</name>